<reference evidence="3" key="1">
    <citation type="submission" date="2017-09" db="EMBL/GenBank/DDBJ databases">
        <title>Contemporary evolution of a Lepidopteran species, Heliothis virescens, in response to modern agricultural practices.</title>
        <authorList>
            <person name="Fritz M.L."/>
            <person name="Deyonke A.M."/>
            <person name="Papanicolaou A."/>
            <person name="Micinski S."/>
            <person name="Westbrook J."/>
            <person name="Gould F."/>
        </authorList>
    </citation>
    <scope>NUCLEOTIDE SEQUENCE [LARGE SCALE GENOMIC DNA]</scope>
    <source>
        <strain evidence="3">HvINT-</strain>
        <tissue evidence="3">Whole body</tissue>
    </source>
</reference>
<dbReference type="AlphaFoldDB" id="A0A2A4JBF1"/>
<accession>A0A2A4JBF1</accession>
<evidence type="ECO:0000313" key="3">
    <source>
        <dbReference type="EMBL" id="PCG68760.1"/>
    </source>
</evidence>
<name>A0A2A4JBF1_HELVI</name>
<sequence length="383" mass="44496">MDIFENVTQRKKRTGRSLSVENINTLKNCSLDGSTSSLPYLSDYDDDLQLQEYKKEIDSLKQELAVAHEEINNLSLENTSLKNKIMDLNKKQDLITKATKKLTIQNSTPTKTPKTKSKKSNNHTTTVIEARQNSSIQQSNDISIIDPTVSPENNVHHDTTLTEKNTKKHEHRPQLKNKPKMCILSNNKTNNILSLAEDTFTNYEVCHYLSINCGLKQLINNLHIKLTNYTLEDYCIIMIGPQDFQKTNNYVDLILHLRETLLPIQHTNVIVCVPTYKITDFNGMFNWRVESFCNLLYLDSLTHNYATFLDSNLNLKYDFTMFSKFKGTVNNFGMKTIFDDLKYYIKEPPQCSANKYENYGHVNTKVDDECYDNNYIHDKFFRY</sequence>
<evidence type="ECO:0000256" key="1">
    <source>
        <dbReference type="SAM" id="Coils"/>
    </source>
</evidence>
<feature type="coiled-coil region" evidence="1">
    <location>
        <begin position="50"/>
        <end position="91"/>
    </location>
</feature>
<proteinExistence type="predicted"/>
<feature type="region of interest" description="Disordered" evidence="2">
    <location>
        <begin position="104"/>
        <end position="123"/>
    </location>
</feature>
<gene>
    <name evidence="3" type="ORF">B5V51_4910</name>
</gene>
<protein>
    <submittedName>
        <fullName evidence="3">Uncharacterized protein</fullName>
    </submittedName>
</protein>
<organism evidence="3">
    <name type="scientific">Heliothis virescens</name>
    <name type="common">Tobacco budworm moth</name>
    <dbReference type="NCBI Taxonomy" id="7102"/>
    <lineage>
        <taxon>Eukaryota</taxon>
        <taxon>Metazoa</taxon>
        <taxon>Ecdysozoa</taxon>
        <taxon>Arthropoda</taxon>
        <taxon>Hexapoda</taxon>
        <taxon>Insecta</taxon>
        <taxon>Pterygota</taxon>
        <taxon>Neoptera</taxon>
        <taxon>Endopterygota</taxon>
        <taxon>Lepidoptera</taxon>
        <taxon>Glossata</taxon>
        <taxon>Ditrysia</taxon>
        <taxon>Noctuoidea</taxon>
        <taxon>Noctuidae</taxon>
        <taxon>Heliothinae</taxon>
        <taxon>Heliothis</taxon>
    </lineage>
</organism>
<keyword evidence="1" id="KW-0175">Coiled coil</keyword>
<evidence type="ECO:0000256" key="2">
    <source>
        <dbReference type="SAM" id="MobiDB-lite"/>
    </source>
</evidence>
<dbReference type="EMBL" id="NWSH01002265">
    <property type="protein sequence ID" value="PCG68760.1"/>
    <property type="molecule type" value="Genomic_DNA"/>
</dbReference>
<comment type="caution">
    <text evidence="3">The sequence shown here is derived from an EMBL/GenBank/DDBJ whole genome shotgun (WGS) entry which is preliminary data.</text>
</comment>